<dbReference type="Pfam" id="PF23559">
    <property type="entry name" value="WHD_DRP"/>
    <property type="match status" value="1"/>
</dbReference>
<keyword evidence="19" id="KW-1185">Reference proteome</keyword>
<comment type="caution">
    <text evidence="18">The sequence shown here is derived from an EMBL/GenBank/DDBJ whole genome shotgun (WGS) entry which is preliminary data.</text>
</comment>
<dbReference type="PANTHER" id="PTHR23155:SF1152">
    <property type="entry name" value="AAA+ ATPASE DOMAIN-CONTAINING PROTEIN"/>
    <property type="match status" value="1"/>
</dbReference>
<dbReference type="PRINTS" id="PR00364">
    <property type="entry name" value="DISEASERSIST"/>
</dbReference>
<feature type="domain" description="Disease resistance R13L4/SHOC-2-like LRR" evidence="17">
    <location>
        <begin position="1018"/>
        <end position="1228"/>
    </location>
</feature>
<dbReference type="Pfam" id="PF23598">
    <property type="entry name" value="LRR_14"/>
    <property type="match status" value="1"/>
</dbReference>
<accession>A0ABS8SHH9</accession>
<evidence type="ECO:0000259" key="16">
    <source>
        <dbReference type="Pfam" id="PF23559"/>
    </source>
</evidence>
<evidence type="ECO:0000256" key="1">
    <source>
        <dbReference type="ARBA" id="ARBA00002074"/>
    </source>
</evidence>
<dbReference type="Gene3D" id="3.80.10.10">
    <property type="entry name" value="Ribonuclease Inhibitor"/>
    <property type="match status" value="1"/>
</dbReference>
<dbReference type="InterPro" id="IPR038005">
    <property type="entry name" value="RX-like_CC"/>
</dbReference>
<evidence type="ECO:0000256" key="5">
    <source>
        <dbReference type="ARBA" id="ARBA00022490"/>
    </source>
</evidence>
<evidence type="ECO:0000256" key="7">
    <source>
        <dbReference type="ARBA" id="ARBA00022667"/>
    </source>
</evidence>
<evidence type="ECO:0000256" key="12">
    <source>
        <dbReference type="ARBA" id="ARBA00023054"/>
    </source>
</evidence>
<evidence type="ECO:0000259" key="14">
    <source>
        <dbReference type="Pfam" id="PF00931"/>
    </source>
</evidence>
<gene>
    <name evidence="18" type="ORF">HAX54_037913</name>
</gene>
<dbReference type="CDD" id="cd14798">
    <property type="entry name" value="RX-CC_like"/>
    <property type="match status" value="1"/>
</dbReference>
<evidence type="ECO:0000313" key="18">
    <source>
        <dbReference type="EMBL" id="MCD7458317.1"/>
    </source>
</evidence>
<evidence type="ECO:0000256" key="8">
    <source>
        <dbReference type="ARBA" id="ARBA00022737"/>
    </source>
</evidence>
<evidence type="ECO:0008006" key="20">
    <source>
        <dbReference type="Google" id="ProtNLM"/>
    </source>
</evidence>
<keyword evidence="5" id="KW-0963">Cytoplasm</keyword>
<keyword evidence="13" id="KW-0472">Membrane</keyword>
<reference evidence="18 19" key="1">
    <citation type="journal article" date="2021" name="BMC Genomics">
        <title>Datura genome reveals duplications of psychoactive alkaloid biosynthetic genes and high mutation rate following tissue culture.</title>
        <authorList>
            <person name="Rajewski A."/>
            <person name="Carter-House D."/>
            <person name="Stajich J."/>
            <person name="Litt A."/>
        </authorList>
    </citation>
    <scope>NUCLEOTIDE SEQUENCE [LARGE SCALE GENOMIC DNA]</scope>
    <source>
        <strain evidence="18">AR-01</strain>
    </source>
</reference>
<evidence type="ECO:0000256" key="10">
    <source>
        <dbReference type="ARBA" id="ARBA00022821"/>
    </source>
</evidence>
<evidence type="ECO:0000259" key="15">
    <source>
        <dbReference type="Pfam" id="PF12061"/>
    </source>
</evidence>
<dbReference type="InterPro" id="IPR021929">
    <property type="entry name" value="R1A-like_N"/>
</dbReference>
<dbReference type="PANTHER" id="PTHR23155">
    <property type="entry name" value="DISEASE RESISTANCE PROTEIN RP"/>
    <property type="match status" value="1"/>
</dbReference>
<evidence type="ECO:0000313" key="19">
    <source>
        <dbReference type="Proteomes" id="UP000823775"/>
    </source>
</evidence>
<dbReference type="InterPro" id="IPR044974">
    <property type="entry name" value="Disease_R_plants"/>
</dbReference>
<evidence type="ECO:0000256" key="4">
    <source>
        <dbReference type="ARBA" id="ARBA00008894"/>
    </source>
</evidence>
<feature type="domain" description="NB-ARC" evidence="14">
    <location>
        <begin position="622"/>
        <end position="797"/>
    </location>
</feature>
<evidence type="ECO:0000256" key="11">
    <source>
        <dbReference type="ARBA" id="ARBA00022840"/>
    </source>
</evidence>
<evidence type="ECO:0000256" key="9">
    <source>
        <dbReference type="ARBA" id="ARBA00022741"/>
    </source>
</evidence>
<comment type="function">
    <text evidence="1">Confers resistance to late blight (Phytophthora infestans) races carrying the avirulence gene Avr1. Resistance proteins guard the plant against pathogens that contain an appropriate avirulence protein via an indirect interaction with this avirulence protein. That triggers a defense system including the hypersensitive response, which restricts the pathogen growth.</text>
</comment>
<dbReference type="InterPro" id="IPR027417">
    <property type="entry name" value="P-loop_NTPase"/>
</dbReference>
<protein>
    <recommendedName>
        <fullName evidence="20">Late blight resistance protein homolog R1A-3</fullName>
    </recommendedName>
</protein>
<keyword evidence="8" id="KW-0677">Repeat</keyword>
<keyword evidence="10" id="KW-0611">Plant defense</keyword>
<keyword evidence="12" id="KW-0175">Coiled coil</keyword>
<dbReference type="InterPro" id="IPR042197">
    <property type="entry name" value="Apaf_helical"/>
</dbReference>
<evidence type="ECO:0000256" key="6">
    <source>
        <dbReference type="ARBA" id="ARBA00022614"/>
    </source>
</evidence>
<dbReference type="SUPFAM" id="SSF52058">
    <property type="entry name" value="L domain-like"/>
    <property type="match status" value="1"/>
</dbReference>
<proteinExistence type="inferred from homology"/>
<dbReference type="Gene3D" id="1.20.5.4130">
    <property type="match status" value="1"/>
</dbReference>
<organism evidence="18 19">
    <name type="scientific">Datura stramonium</name>
    <name type="common">Jimsonweed</name>
    <name type="synonym">Common thornapple</name>
    <dbReference type="NCBI Taxonomy" id="4076"/>
    <lineage>
        <taxon>Eukaryota</taxon>
        <taxon>Viridiplantae</taxon>
        <taxon>Streptophyta</taxon>
        <taxon>Embryophyta</taxon>
        <taxon>Tracheophyta</taxon>
        <taxon>Spermatophyta</taxon>
        <taxon>Magnoliopsida</taxon>
        <taxon>eudicotyledons</taxon>
        <taxon>Gunneridae</taxon>
        <taxon>Pentapetalae</taxon>
        <taxon>asterids</taxon>
        <taxon>lamiids</taxon>
        <taxon>Solanales</taxon>
        <taxon>Solanaceae</taxon>
        <taxon>Solanoideae</taxon>
        <taxon>Datureae</taxon>
        <taxon>Datura</taxon>
    </lineage>
</organism>
<dbReference type="InterPro" id="IPR002182">
    <property type="entry name" value="NB-ARC"/>
</dbReference>
<dbReference type="InterPro" id="IPR058922">
    <property type="entry name" value="WHD_DRP"/>
</dbReference>
<dbReference type="Pfam" id="PF12061">
    <property type="entry name" value="NB-LRR"/>
    <property type="match status" value="1"/>
</dbReference>
<evidence type="ECO:0000259" key="17">
    <source>
        <dbReference type="Pfam" id="PF23598"/>
    </source>
</evidence>
<dbReference type="Pfam" id="PF00931">
    <property type="entry name" value="NB-ARC"/>
    <property type="match status" value="1"/>
</dbReference>
<dbReference type="EMBL" id="JACEIK010000513">
    <property type="protein sequence ID" value="MCD7458317.1"/>
    <property type="molecule type" value="Genomic_DNA"/>
</dbReference>
<dbReference type="Proteomes" id="UP000823775">
    <property type="component" value="Unassembled WGS sequence"/>
</dbReference>
<feature type="domain" description="Disease resistance protein winged helix" evidence="16">
    <location>
        <begin position="883"/>
        <end position="949"/>
    </location>
</feature>
<dbReference type="SUPFAM" id="SSF52540">
    <property type="entry name" value="P-loop containing nucleoside triphosphate hydrolases"/>
    <property type="match status" value="1"/>
</dbReference>
<keyword evidence="7" id="KW-0381">Hypersensitive response</keyword>
<comment type="subcellular location">
    <subcellularLocation>
        <location evidence="3">Cytoplasm</location>
    </subcellularLocation>
    <subcellularLocation>
        <location evidence="2">Membrane</location>
        <topology evidence="2">Peripheral membrane protein</topology>
    </subcellularLocation>
</comment>
<dbReference type="InterPro" id="IPR032675">
    <property type="entry name" value="LRR_dom_sf"/>
</dbReference>
<sequence length="1369" mass="156975">MAYGIVDNLLKCLDCLDSHEDSAPSMKDQIRILKMDLRLLRTFLVCSACRSIEDSDSKKVLIHVEALVQNAESDFQSLYIKSVDGNMPTHTALLVSNALEKVNILKAEIEQVYATILISKFSDSLFCDKFVVEFTDCLLENLNDLREKIAADLPMNGEIITLETKLIFLKNFLMFVVKLSVENEKFQDLLTHALDVISDAAYLSYRCFIGKASETAECRAVNDVISSLVCRIIPINCNVIHYYISCQKNTLAVEELDAGFLDFLLDTLAELVNYKITLEDFSNYDINGLVEDLMFLKNYLSGLPEQYPELVELILIHIASIARNIAPSIFFLYTDGVKEEVVRHSTGRLGFLQEEIKLIKAEVHLMGLPGPRWMTTLKDRIQILYEEVVFLQALLNAPDECRSLGSELNVLFTQGQATVLMVGSLIMSLSEKESNEDMLNKMELATSVFQERTRIMKSVARDVFGRGPSRFPKTNDLGFLNCFLGNLKEFLHHNADRVPFPKHHIARVHHALEYLKKNLWDVIKHNNEYPELKHLKARVMQAAYEAEYAIDSFLVGDRNIWCSVVEMSDVIEQLKVIQAEFSDIATSVKLGTVCDVPGVSSCVLSRTNAPMFDDDVVVGFNDVVENIIDWLTRGMTERDVISIVGMPGLGKTTLAKKVFNDEKVLNYFDKRAWCYVSEVYKKKELLLEILSQVLEDVDEATKMKDDADLAELLYRKLKRKRYLIVVDDLWDIKAWDDLQRSFPDDDNGSRIMVTTRLQDLASQVESDTKPDNHPTPLRFFTVEESWELLQKKVFATDCCPRNLKEPGMRIAESCQGLPLAVTLVAGVLAWTEKKEAWWKEVAESISSYIVDDPNQCTVILELSYKHLPDHLKPCFLYFGEFLKHPHIPIQKLIWLWIAEGFVPQTDGKSFEDVAEDYLTDLIGRSLVMATKKRSDGSIKVCHVHDLLREYCKRKAEEENFFELIYKKDKRTFRDDLDDILEFTYSLSPEEPRTIHTQRRLCIYSQRESFVKSWSSGPQVRSLLFFGINDISSTKQYDISPICLGFRLVRVLDLGCINVGNSFPQEIELMIQLRYLALQGTMRSVPPTIFKLLYLETFLLKALRGEVCLPYTIWTLSRLRHLHVDARAVFCLDGYDGWNLIRLENLQTISTPALIYDKDRAMDPNEVMRRLPNLRKLRCISVDSEDCYHFPSLEFLSRLESLKILHYGQSLSSCKFNLPSNLKRLTLSKFRLPWSEISRIGRLPHLEVLKLLCKAFEGAQWDMKDGEFLKLKFLKLDSLNIEQWNFSSDCLPSLEYLVLRSCKKLEEFPSCLGDIPTLQSVELHWCSSSSVNSIISIQEEVLEYTGDEGFKIHVYPPELDFKSSPKGHTD</sequence>
<name>A0ABS8SHH9_DATST</name>
<comment type="similarity">
    <text evidence="4">Belongs to the disease resistance NB-LRR family.</text>
</comment>
<keyword evidence="6" id="KW-0433">Leucine-rich repeat</keyword>
<dbReference type="Gene3D" id="3.40.50.300">
    <property type="entry name" value="P-loop containing nucleotide triphosphate hydrolases"/>
    <property type="match status" value="1"/>
</dbReference>
<feature type="domain" description="Late blight resistance protein R1A-like N-terminal" evidence="15">
    <location>
        <begin position="100"/>
        <end position="364"/>
    </location>
</feature>
<evidence type="ECO:0000256" key="2">
    <source>
        <dbReference type="ARBA" id="ARBA00004170"/>
    </source>
</evidence>
<evidence type="ECO:0000256" key="3">
    <source>
        <dbReference type="ARBA" id="ARBA00004496"/>
    </source>
</evidence>
<keyword evidence="9" id="KW-0547">Nucleotide-binding</keyword>
<evidence type="ECO:0000256" key="13">
    <source>
        <dbReference type="ARBA" id="ARBA00023136"/>
    </source>
</evidence>
<dbReference type="Gene3D" id="1.10.8.430">
    <property type="entry name" value="Helical domain of apoptotic protease-activating factors"/>
    <property type="match status" value="1"/>
</dbReference>
<dbReference type="InterPro" id="IPR055414">
    <property type="entry name" value="LRR_R13L4/SHOC2-like"/>
</dbReference>
<keyword evidence="11" id="KW-0067">ATP-binding</keyword>
<dbReference type="Gene3D" id="1.10.10.10">
    <property type="entry name" value="Winged helix-like DNA-binding domain superfamily/Winged helix DNA-binding domain"/>
    <property type="match status" value="1"/>
</dbReference>
<dbReference type="InterPro" id="IPR036388">
    <property type="entry name" value="WH-like_DNA-bd_sf"/>
</dbReference>